<reference evidence="1" key="1">
    <citation type="submission" date="2022-05" db="EMBL/GenBank/DDBJ databases">
        <title>Corynebacterium sp. TA-R-1 sp. nov., isolated from human feces.</title>
        <authorList>
            <person name="Shamsuzzaman M."/>
            <person name="Dahal R.H."/>
        </authorList>
    </citation>
    <scope>NUCLEOTIDE SEQUENCE</scope>
    <source>
        <strain evidence="1">TA-R-1</strain>
    </source>
</reference>
<dbReference type="Proteomes" id="UP001204000">
    <property type="component" value="Unassembled WGS sequence"/>
</dbReference>
<accession>A0ABT1G2Y6</accession>
<gene>
    <name evidence="1" type="ORF">M5J20_08245</name>
</gene>
<evidence type="ECO:0000313" key="1">
    <source>
        <dbReference type="EMBL" id="MCP1388177.1"/>
    </source>
</evidence>
<protein>
    <submittedName>
        <fullName evidence="1">Uncharacterized protein</fullName>
    </submittedName>
</protein>
<proteinExistence type="predicted"/>
<evidence type="ECO:0000313" key="2">
    <source>
        <dbReference type="Proteomes" id="UP001204000"/>
    </source>
</evidence>
<comment type="caution">
    <text evidence="1">The sequence shown here is derived from an EMBL/GenBank/DDBJ whole genome shotgun (WGS) entry which is preliminary data.</text>
</comment>
<dbReference type="RefSeq" id="WP_253578411.1">
    <property type="nucleotide sequence ID" value="NZ_JAMFTQ010000010.1"/>
</dbReference>
<sequence>MRAARYVIPEHGLGTVCTITAEDVNEALVREVVGAARNSPWQIAVSLIGPDLDIYLDSSYLGTVSAADAATYPELGWIREAGFTPQVTAWAIVENGEASLILRMPRPGMVLPANNPPADPWVLLGGGYTVAVTPRVPTSVSNRHVLATLTLADDGEVDVSVDNEPVGRLDAHARAALAPTLRELQRRGYIAVARGYHTPPALVLSAAPMEPTVRPLAYPFPALPPMPRAAHAPVVELVEEEMSVVTHPRRWWQLARR</sequence>
<organism evidence="1 2">
    <name type="scientific">Corynebacterium stercoris</name>
    <dbReference type="NCBI Taxonomy" id="2943490"/>
    <lineage>
        <taxon>Bacteria</taxon>
        <taxon>Bacillati</taxon>
        <taxon>Actinomycetota</taxon>
        <taxon>Actinomycetes</taxon>
        <taxon>Mycobacteriales</taxon>
        <taxon>Corynebacteriaceae</taxon>
        <taxon>Corynebacterium</taxon>
    </lineage>
</organism>
<dbReference type="EMBL" id="JAMFTQ010000010">
    <property type="protein sequence ID" value="MCP1388177.1"/>
    <property type="molecule type" value="Genomic_DNA"/>
</dbReference>
<name>A0ABT1G2Y6_9CORY</name>
<keyword evidence="2" id="KW-1185">Reference proteome</keyword>